<accession>A0ABQ3PJR7</accession>
<organism evidence="1 2">
    <name type="scientific">Streptomyces hydrogenans</name>
    <dbReference type="NCBI Taxonomy" id="1873719"/>
    <lineage>
        <taxon>Bacteria</taxon>
        <taxon>Bacillati</taxon>
        <taxon>Actinomycetota</taxon>
        <taxon>Actinomycetes</taxon>
        <taxon>Kitasatosporales</taxon>
        <taxon>Streptomycetaceae</taxon>
        <taxon>Streptomyces</taxon>
    </lineage>
</organism>
<name>A0ABQ3PJR7_9ACTN</name>
<reference evidence="1" key="1">
    <citation type="submission" date="2024-05" db="EMBL/GenBank/DDBJ databases">
        <title>Whole genome shotgun sequence of Streptomyces hydrogenans NBRC 13475.</title>
        <authorList>
            <person name="Komaki H."/>
            <person name="Tamura T."/>
        </authorList>
    </citation>
    <scope>NUCLEOTIDE SEQUENCE</scope>
    <source>
        <strain evidence="1">NBRC 13475</strain>
    </source>
</reference>
<keyword evidence="2" id="KW-1185">Reference proteome</keyword>
<sequence length="160" mass="17797">MPTRAWIVPGPEWKVVAAELRVVENQLPDWLEAEMDDAIDPVVRRVKAAALRVDVQGGPAGHTGLRGRVASGVGVRKGVSTKGSAYFRIFSEMNTNPERPIPRGMDTEKGWRHPLFGNRDFWFQSRPVRSGWFTDTIGDSGDDIEARLARALDFAINRLG</sequence>
<evidence type="ECO:0008006" key="3">
    <source>
        <dbReference type="Google" id="ProtNLM"/>
    </source>
</evidence>
<evidence type="ECO:0000313" key="2">
    <source>
        <dbReference type="Proteomes" id="UP001052739"/>
    </source>
</evidence>
<gene>
    <name evidence="1" type="ORF">Shyd_66330</name>
</gene>
<protein>
    <recommendedName>
        <fullName evidence="3">HK97 gp10 family phage protein</fullName>
    </recommendedName>
</protein>
<proteinExistence type="predicted"/>
<evidence type="ECO:0000313" key="1">
    <source>
        <dbReference type="EMBL" id="GHI25262.1"/>
    </source>
</evidence>
<dbReference type="Proteomes" id="UP001052739">
    <property type="component" value="Unassembled WGS sequence"/>
</dbReference>
<dbReference type="EMBL" id="BNDW01000068">
    <property type="protein sequence ID" value="GHI25262.1"/>
    <property type="molecule type" value="Genomic_DNA"/>
</dbReference>
<comment type="caution">
    <text evidence="1">The sequence shown here is derived from an EMBL/GenBank/DDBJ whole genome shotgun (WGS) entry which is preliminary data.</text>
</comment>